<dbReference type="EMBL" id="CAJGYM010000190">
    <property type="protein sequence ID" value="CAD6199635.1"/>
    <property type="molecule type" value="Genomic_DNA"/>
</dbReference>
<dbReference type="PANTHER" id="PTHR34722:SF8">
    <property type="entry name" value="HOMOLOG OF ODR-2 (TWO)"/>
    <property type="match status" value="1"/>
</dbReference>
<feature type="non-terminal residue" evidence="1">
    <location>
        <position position="1"/>
    </location>
</feature>
<dbReference type="GO" id="GO:0030424">
    <property type="term" value="C:axon"/>
    <property type="evidence" value="ECO:0007669"/>
    <property type="project" value="TreeGrafter"/>
</dbReference>
<proteinExistence type="predicted"/>
<dbReference type="InterPro" id="IPR010558">
    <property type="entry name" value="Ly-6-related"/>
</dbReference>
<comment type="caution">
    <text evidence="1">The sequence shown here is derived from an EMBL/GenBank/DDBJ whole genome shotgun (WGS) entry which is preliminary data.</text>
</comment>
<dbReference type="AlphaFoldDB" id="A0A8S1HW25"/>
<dbReference type="PANTHER" id="PTHR34722">
    <property type="entry name" value="HOMOLOG OF ODR-2 (TWO)-RELATED"/>
    <property type="match status" value="1"/>
</dbReference>
<protein>
    <submittedName>
        <fullName evidence="1">Uncharacterized protein</fullName>
    </submittedName>
</protein>
<organism evidence="1 2">
    <name type="scientific">Caenorhabditis auriculariae</name>
    <dbReference type="NCBI Taxonomy" id="2777116"/>
    <lineage>
        <taxon>Eukaryota</taxon>
        <taxon>Metazoa</taxon>
        <taxon>Ecdysozoa</taxon>
        <taxon>Nematoda</taxon>
        <taxon>Chromadorea</taxon>
        <taxon>Rhabditida</taxon>
        <taxon>Rhabditina</taxon>
        <taxon>Rhabditomorpha</taxon>
        <taxon>Rhabditoidea</taxon>
        <taxon>Rhabditidae</taxon>
        <taxon>Peloderinae</taxon>
        <taxon>Caenorhabditis</taxon>
    </lineage>
</organism>
<dbReference type="OrthoDB" id="5806302at2759"/>
<evidence type="ECO:0000313" key="1">
    <source>
        <dbReference type="EMBL" id="CAD6199635.1"/>
    </source>
</evidence>
<dbReference type="GO" id="GO:0043025">
    <property type="term" value="C:neuronal cell body"/>
    <property type="evidence" value="ECO:0007669"/>
    <property type="project" value="TreeGrafter"/>
</dbReference>
<dbReference type="Pfam" id="PF06579">
    <property type="entry name" value="Ly-6_related"/>
    <property type="match status" value="1"/>
</dbReference>
<evidence type="ECO:0000313" key="2">
    <source>
        <dbReference type="Proteomes" id="UP000835052"/>
    </source>
</evidence>
<keyword evidence="2" id="KW-1185">Reference proteome</keyword>
<name>A0A8S1HW25_9PELO</name>
<gene>
    <name evidence="1" type="ORF">CAUJ_LOCUS15536</name>
</gene>
<dbReference type="GO" id="GO:1990834">
    <property type="term" value="P:response to odorant"/>
    <property type="evidence" value="ECO:0007669"/>
    <property type="project" value="TreeGrafter"/>
</dbReference>
<reference evidence="1" key="1">
    <citation type="submission" date="2020-10" db="EMBL/GenBank/DDBJ databases">
        <authorList>
            <person name="Kikuchi T."/>
        </authorList>
    </citation>
    <scope>NUCLEOTIDE SEQUENCE</scope>
    <source>
        <strain evidence="1">NKZ352</strain>
    </source>
</reference>
<accession>A0A8S1HW25</accession>
<sequence>YFNAPKNFSSHCDEPMNVADMHVVTCRTICLTVKQELFVMGQPTGHTLYMRGCALTLAKRGLNNHTLSLFDRYDICREMSAADLFRHEQADSQRIRVCSCLGDRCNSAYSSSQTPSHTVILALVAYLLYTFR</sequence>
<dbReference type="GO" id="GO:0042048">
    <property type="term" value="P:olfactory behavior"/>
    <property type="evidence" value="ECO:0007669"/>
    <property type="project" value="TreeGrafter"/>
</dbReference>
<dbReference type="Proteomes" id="UP000835052">
    <property type="component" value="Unassembled WGS sequence"/>
</dbReference>